<organism evidence="2 3">
    <name type="scientific">Fructobacillus tropaeoli</name>
    <dbReference type="NCBI Taxonomy" id="709323"/>
    <lineage>
        <taxon>Bacteria</taxon>
        <taxon>Bacillati</taxon>
        <taxon>Bacillota</taxon>
        <taxon>Bacilli</taxon>
        <taxon>Lactobacillales</taxon>
        <taxon>Lactobacillaceae</taxon>
        <taxon>Fructobacillus</taxon>
    </lineage>
</organism>
<proteinExistence type="predicted"/>
<keyword evidence="3" id="KW-1185">Reference proteome</keyword>
<sequence>MQEIINSLLTYAEKLNLGVIYTAALTKKTPSFADTQSKFIVINSNWYRPSQLPFIIAHEISHLLQCSSGDAKLSATTLLNERYEKEANHQAIHLLVPFYVIDKEKEQVNVYEFMKLFDLPTYLEDICHTELNQYIN</sequence>
<evidence type="ECO:0000259" key="1">
    <source>
        <dbReference type="Pfam" id="PF06114"/>
    </source>
</evidence>
<dbReference type="RefSeq" id="WP_338344477.1">
    <property type="nucleotide sequence ID" value="NZ_CAUZLT010000008.1"/>
</dbReference>
<accession>A0ABM9N215</accession>
<dbReference type="Proteomes" id="UP001314262">
    <property type="component" value="Unassembled WGS sequence"/>
</dbReference>
<name>A0ABM9N215_9LACO</name>
<comment type="caution">
    <text evidence="2">The sequence shown here is derived from an EMBL/GenBank/DDBJ whole genome shotgun (WGS) entry which is preliminary data.</text>
</comment>
<gene>
    <name evidence="2" type="ORF">R53137_KAKDMLNK_01568</name>
</gene>
<dbReference type="EMBL" id="CAUZLT010000008">
    <property type="protein sequence ID" value="CAK1254462.1"/>
    <property type="molecule type" value="Genomic_DNA"/>
</dbReference>
<reference evidence="2 3" key="1">
    <citation type="submission" date="2023-10" db="EMBL/GenBank/DDBJ databases">
        <authorList>
            <person name="Botero Cardona J."/>
        </authorList>
    </citation>
    <scope>NUCLEOTIDE SEQUENCE [LARGE SCALE GENOMIC DNA]</scope>
    <source>
        <strain evidence="2 3">R-53137</strain>
    </source>
</reference>
<dbReference type="Gene3D" id="1.10.10.2910">
    <property type="match status" value="1"/>
</dbReference>
<feature type="domain" description="IrrE N-terminal-like" evidence="1">
    <location>
        <begin position="12"/>
        <end position="107"/>
    </location>
</feature>
<evidence type="ECO:0000313" key="2">
    <source>
        <dbReference type="EMBL" id="CAK1254462.1"/>
    </source>
</evidence>
<dbReference type="InterPro" id="IPR010359">
    <property type="entry name" value="IrrE_HExxH"/>
</dbReference>
<protein>
    <submittedName>
        <fullName evidence="2">M78 family (ImmA)</fullName>
    </submittedName>
</protein>
<dbReference type="Pfam" id="PF06114">
    <property type="entry name" value="Peptidase_M78"/>
    <property type="match status" value="1"/>
</dbReference>
<evidence type="ECO:0000313" key="3">
    <source>
        <dbReference type="Proteomes" id="UP001314262"/>
    </source>
</evidence>